<feature type="region of interest" description="Disordered" evidence="1">
    <location>
        <begin position="211"/>
        <end position="242"/>
    </location>
</feature>
<accession>A0A7S4SSM7</accession>
<dbReference type="Pfam" id="PF09844">
    <property type="entry name" value="DUF2071"/>
    <property type="match status" value="2"/>
</dbReference>
<dbReference type="PANTHER" id="PTHR39186:SF1">
    <property type="entry name" value="DUF2071 DOMAIN-CONTAINING PROTEIN"/>
    <property type="match status" value="1"/>
</dbReference>
<name>A0A7S4SSM7_9STRA</name>
<dbReference type="AlphaFoldDB" id="A0A7S4SSM7"/>
<gene>
    <name evidence="2" type="ORF">DBRI00130_LOCUS38919</name>
</gene>
<organism evidence="2">
    <name type="scientific">Ditylum brightwellii</name>
    <dbReference type="NCBI Taxonomy" id="49249"/>
    <lineage>
        <taxon>Eukaryota</taxon>
        <taxon>Sar</taxon>
        <taxon>Stramenopiles</taxon>
        <taxon>Ochrophyta</taxon>
        <taxon>Bacillariophyta</taxon>
        <taxon>Mediophyceae</taxon>
        <taxon>Lithodesmiophycidae</taxon>
        <taxon>Lithodesmiales</taxon>
        <taxon>Lithodesmiaceae</taxon>
        <taxon>Ditylum</taxon>
    </lineage>
</organism>
<feature type="compositionally biased region" description="Basic and acidic residues" evidence="1">
    <location>
        <begin position="233"/>
        <end position="242"/>
    </location>
</feature>
<dbReference type="EMBL" id="HBNS01053408">
    <property type="protein sequence ID" value="CAE4654825.1"/>
    <property type="molecule type" value="Transcribed_RNA"/>
</dbReference>
<evidence type="ECO:0000256" key="1">
    <source>
        <dbReference type="SAM" id="MobiDB-lite"/>
    </source>
</evidence>
<reference evidence="2" key="1">
    <citation type="submission" date="2021-01" db="EMBL/GenBank/DDBJ databases">
        <authorList>
            <person name="Corre E."/>
            <person name="Pelletier E."/>
            <person name="Niang G."/>
            <person name="Scheremetjew M."/>
            <person name="Finn R."/>
            <person name="Kale V."/>
            <person name="Holt S."/>
            <person name="Cochrane G."/>
            <person name="Meng A."/>
            <person name="Brown T."/>
            <person name="Cohen L."/>
        </authorList>
    </citation>
    <scope>NUCLEOTIDE SEQUENCE</scope>
    <source>
        <strain evidence="2">GSO104</strain>
    </source>
</reference>
<proteinExistence type="predicted"/>
<feature type="compositionally biased region" description="Polar residues" evidence="1">
    <location>
        <begin position="212"/>
        <end position="232"/>
    </location>
</feature>
<evidence type="ECO:0000313" key="2">
    <source>
        <dbReference type="EMBL" id="CAE4654825.1"/>
    </source>
</evidence>
<dbReference type="PANTHER" id="PTHR39186">
    <property type="entry name" value="DUF2071 FAMILY PROTEIN"/>
    <property type="match status" value="1"/>
</dbReference>
<sequence length="346" mass="39209">MFHFMVHDKWSNCLFLHWRIPSHLESILEEHTSPFKLDRATATATTLPGNGDDCDNNKQGGSAWIGLILLTEQNVGPSILRSRWTTVTHHGVNVRTYVKGPNSDSDADDVGIHFASLECNDVITSFGADIFGMPYKVAAMERSFEKMVDVACSQNEGGGKSGQLLSLKSVRARRSDPSLINIAWTLLEMLLSIAYNMLFIKQKSDARKEQQGVVQSKKLSITENDPVPNNKSSRPDDKKDDTNYTVEAQWERHPSTPPPDPKLAHFFCERYHVYTQKYGLRWKGTVHHKPWLVEKAVLKGLIIRNIDSYEPKRMRPILQYMAQKEPDSALFSQGVGPIQFEMLRPV</sequence>
<dbReference type="InterPro" id="IPR018644">
    <property type="entry name" value="DUF2071"/>
</dbReference>
<protein>
    <submittedName>
        <fullName evidence="2">Uncharacterized protein</fullName>
    </submittedName>
</protein>